<dbReference type="InterPro" id="IPR001185">
    <property type="entry name" value="MS_channel"/>
</dbReference>
<evidence type="ECO:0000256" key="2">
    <source>
        <dbReference type="ARBA" id="ARBA00022448"/>
    </source>
</evidence>
<dbReference type="InterPro" id="IPR037673">
    <property type="entry name" value="MSC/AndL"/>
</dbReference>
<feature type="transmembrane region" description="Helical" evidence="9">
    <location>
        <begin position="69"/>
        <end position="87"/>
    </location>
</feature>
<comment type="caution">
    <text evidence="10">The sequence shown here is derived from an EMBL/GenBank/DDBJ whole genome shotgun (WGS) entry which is preliminary data.</text>
</comment>
<evidence type="ECO:0000256" key="8">
    <source>
        <dbReference type="ARBA" id="ARBA00023303"/>
    </source>
</evidence>
<evidence type="ECO:0000313" key="10">
    <source>
        <dbReference type="EMBL" id="CAH0996248.1"/>
    </source>
</evidence>
<evidence type="ECO:0000256" key="7">
    <source>
        <dbReference type="ARBA" id="ARBA00023136"/>
    </source>
</evidence>
<keyword evidence="8" id="KW-0407">Ion channel</keyword>
<dbReference type="EMBL" id="CAKLPY010000002">
    <property type="protein sequence ID" value="CAH0996248.1"/>
    <property type="molecule type" value="Genomic_DNA"/>
</dbReference>
<protein>
    <submittedName>
        <fullName evidence="10">Large-conductance mechanosensitive channel</fullName>
    </submittedName>
</protein>
<accession>A0ABM9AQN0</accession>
<evidence type="ECO:0000256" key="1">
    <source>
        <dbReference type="ARBA" id="ARBA00004141"/>
    </source>
</evidence>
<evidence type="ECO:0000256" key="3">
    <source>
        <dbReference type="ARBA" id="ARBA00022475"/>
    </source>
</evidence>
<dbReference type="Proteomes" id="UP000837932">
    <property type="component" value="Unassembled WGS sequence"/>
</dbReference>
<keyword evidence="7 9" id="KW-0472">Membrane</keyword>
<proteinExistence type="predicted"/>
<keyword evidence="3" id="KW-1003">Cell membrane</keyword>
<dbReference type="NCBIfam" id="TIGR00220">
    <property type="entry name" value="mscL"/>
    <property type="match status" value="1"/>
</dbReference>
<dbReference type="SUPFAM" id="SSF81330">
    <property type="entry name" value="Gated mechanosensitive channel"/>
    <property type="match status" value="1"/>
</dbReference>
<comment type="subcellular location">
    <subcellularLocation>
        <location evidence="1">Membrane</location>
        <topology evidence="1">Multi-pass membrane protein</topology>
    </subcellularLocation>
</comment>
<organism evidence="10 11">
    <name type="scientific">Emticicia aquatica</name>
    <dbReference type="NCBI Taxonomy" id="1681835"/>
    <lineage>
        <taxon>Bacteria</taxon>
        <taxon>Pseudomonadati</taxon>
        <taxon>Bacteroidota</taxon>
        <taxon>Cytophagia</taxon>
        <taxon>Cytophagales</taxon>
        <taxon>Leadbetterellaceae</taxon>
        <taxon>Emticicia</taxon>
    </lineage>
</organism>
<keyword evidence="4 9" id="KW-0812">Transmembrane</keyword>
<dbReference type="Gene3D" id="1.10.1200.120">
    <property type="entry name" value="Large-conductance mechanosensitive channel, MscL, domain 1"/>
    <property type="match status" value="1"/>
</dbReference>
<dbReference type="PANTHER" id="PTHR30266:SF2">
    <property type="entry name" value="LARGE-CONDUCTANCE MECHANOSENSITIVE CHANNEL"/>
    <property type="match status" value="1"/>
</dbReference>
<keyword evidence="5 9" id="KW-1133">Transmembrane helix</keyword>
<evidence type="ECO:0000256" key="6">
    <source>
        <dbReference type="ARBA" id="ARBA00023065"/>
    </source>
</evidence>
<evidence type="ECO:0000256" key="4">
    <source>
        <dbReference type="ARBA" id="ARBA00022692"/>
    </source>
</evidence>
<evidence type="ECO:0000256" key="5">
    <source>
        <dbReference type="ARBA" id="ARBA00022989"/>
    </source>
</evidence>
<keyword evidence="2" id="KW-0813">Transport</keyword>
<dbReference type="RefSeq" id="WP_238806813.1">
    <property type="nucleotide sequence ID" value="NZ_CAKLPY010000002.1"/>
</dbReference>
<dbReference type="Pfam" id="PF01741">
    <property type="entry name" value="MscL"/>
    <property type="match status" value="1"/>
</dbReference>
<evidence type="ECO:0000256" key="9">
    <source>
        <dbReference type="SAM" id="Phobius"/>
    </source>
</evidence>
<dbReference type="PANTHER" id="PTHR30266">
    <property type="entry name" value="MECHANOSENSITIVE CHANNEL MSCL"/>
    <property type="match status" value="1"/>
</dbReference>
<reference evidence="10" key="1">
    <citation type="submission" date="2021-12" db="EMBL/GenBank/DDBJ databases">
        <authorList>
            <person name="Rodrigo-Torres L."/>
            <person name="Arahal R. D."/>
            <person name="Lucena T."/>
        </authorList>
    </citation>
    <scope>NUCLEOTIDE SEQUENCE</scope>
    <source>
        <strain evidence="10">CECT 8858</strain>
    </source>
</reference>
<keyword evidence="11" id="KW-1185">Reference proteome</keyword>
<feature type="transmembrane region" description="Helical" evidence="9">
    <location>
        <begin position="12"/>
        <end position="31"/>
    </location>
</feature>
<keyword evidence="6" id="KW-0406">Ion transport</keyword>
<gene>
    <name evidence="10" type="primary">mscL_1</name>
    <name evidence="10" type="ORF">EMA8858_02379</name>
</gene>
<name>A0ABM9AQN0_9BACT</name>
<evidence type="ECO:0000313" key="11">
    <source>
        <dbReference type="Proteomes" id="UP000837932"/>
    </source>
</evidence>
<sequence length="120" mass="13441">MVKKIKGFLMRGNIIDLATGVVIGTAFQKIISAMVDKIFMPIIGVMIGGVNLKDRYFEVLTVKIGWGEAFQATFDFVIVGTILYFFLRALGQSTEAKPQVDDLLIDIREELRKLNANKRS</sequence>
<dbReference type="InterPro" id="IPR036019">
    <property type="entry name" value="MscL_channel"/>
</dbReference>